<dbReference type="PANTHER" id="PTHR48080">
    <property type="entry name" value="D-GALACTONATE DEHYDRATASE-RELATED"/>
    <property type="match status" value="1"/>
</dbReference>
<dbReference type="InterPro" id="IPR013341">
    <property type="entry name" value="Mandelate_racemase_N_dom"/>
</dbReference>
<dbReference type="InterPro" id="IPR018110">
    <property type="entry name" value="Mandel_Rmase/mucon_lact_enz_CS"/>
</dbReference>
<dbReference type="RefSeq" id="WP_345251064.1">
    <property type="nucleotide sequence ID" value="NZ_BAABFO010000018.1"/>
</dbReference>
<dbReference type="PROSITE" id="PS00908">
    <property type="entry name" value="MR_MLE_1"/>
    <property type="match status" value="1"/>
</dbReference>
<dbReference type="EMBL" id="BAABFO010000018">
    <property type="protein sequence ID" value="GAA4337769.1"/>
    <property type="molecule type" value="Genomic_DNA"/>
</dbReference>
<dbReference type="InterPro" id="IPR029065">
    <property type="entry name" value="Enolase_C-like"/>
</dbReference>
<dbReference type="SMART" id="SM00922">
    <property type="entry name" value="MR_MLE"/>
    <property type="match status" value="1"/>
</dbReference>
<evidence type="ECO:0000313" key="3">
    <source>
        <dbReference type="EMBL" id="GAA4337769.1"/>
    </source>
</evidence>
<evidence type="ECO:0000259" key="2">
    <source>
        <dbReference type="SMART" id="SM00922"/>
    </source>
</evidence>
<evidence type="ECO:0000313" key="4">
    <source>
        <dbReference type="Proteomes" id="UP001501671"/>
    </source>
</evidence>
<dbReference type="CDD" id="cd03316">
    <property type="entry name" value="MR_like"/>
    <property type="match status" value="1"/>
</dbReference>
<comment type="caution">
    <text evidence="3">The sequence shown here is derived from an EMBL/GenBank/DDBJ whole genome shotgun (WGS) entry which is preliminary data.</text>
</comment>
<dbReference type="InterPro" id="IPR034593">
    <property type="entry name" value="DgoD-like"/>
</dbReference>
<feature type="domain" description="Mandelate racemase/muconate lactonizing enzyme C-terminal" evidence="2">
    <location>
        <begin position="146"/>
        <end position="238"/>
    </location>
</feature>
<protein>
    <submittedName>
        <fullName evidence="3">Mandelate racemase/muconate lactonizing enzyme family protein</fullName>
    </submittedName>
</protein>
<dbReference type="SUPFAM" id="SSF51604">
    <property type="entry name" value="Enolase C-terminal domain-like"/>
    <property type="match status" value="1"/>
</dbReference>
<dbReference type="InterPro" id="IPR029017">
    <property type="entry name" value="Enolase-like_N"/>
</dbReference>
<keyword evidence="4" id="KW-1185">Reference proteome</keyword>
<accession>A0ABP8HDF5</accession>
<proteinExistence type="predicted"/>
<dbReference type="Gene3D" id="3.30.390.10">
    <property type="entry name" value="Enolase-like, N-terminal domain"/>
    <property type="match status" value="1"/>
</dbReference>
<dbReference type="Gene3D" id="3.20.20.120">
    <property type="entry name" value="Enolase-like C-terminal domain"/>
    <property type="match status" value="1"/>
</dbReference>
<evidence type="ECO:0000256" key="1">
    <source>
        <dbReference type="ARBA" id="ARBA00023239"/>
    </source>
</evidence>
<organism evidence="3 4">
    <name type="scientific">Pigmentiphaga soli</name>
    <dbReference type="NCBI Taxonomy" id="1007095"/>
    <lineage>
        <taxon>Bacteria</taxon>
        <taxon>Pseudomonadati</taxon>
        <taxon>Pseudomonadota</taxon>
        <taxon>Betaproteobacteria</taxon>
        <taxon>Burkholderiales</taxon>
        <taxon>Alcaligenaceae</taxon>
        <taxon>Pigmentiphaga</taxon>
    </lineage>
</organism>
<keyword evidence="1" id="KW-0456">Lyase</keyword>
<dbReference type="SFLD" id="SFLDS00001">
    <property type="entry name" value="Enolase"/>
    <property type="match status" value="1"/>
</dbReference>
<dbReference type="SUPFAM" id="SSF54826">
    <property type="entry name" value="Enolase N-terminal domain-like"/>
    <property type="match status" value="1"/>
</dbReference>
<dbReference type="InterPro" id="IPR036849">
    <property type="entry name" value="Enolase-like_C_sf"/>
</dbReference>
<dbReference type="Proteomes" id="UP001501671">
    <property type="component" value="Unassembled WGS sequence"/>
</dbReference>
<dbReference type="PANTHER" id="PTHR48080:SF2">
    <property type="entry name" value="D-GALACTONATE DEHYDRATASE"/>
    <property type="match status" value="1"/>
</dbReference>
<dbReference type="Pfam" id="PF13378">
    <property type="entry name" value="MR_MLE_C"/>
    <property type="match status" value="1"/>
</dbReference>
<reference evidence="4" key="1">
    <citation type="journal article" date="2019" name="Int. J. Syst. Evol. Microbiol.">
        <title>The Global Catalogue of Microorganisms (GCM) 10K type strain sequencing project: providing services to taxonomists for standard genome sequencing and annotation.</title>
        <authorList>
            <consortium name="The Broad Institute Genomics Platform"/>
            <consortium name="The Broad Institute Genome Sequencing Center for Infectious Disease"/>
            <person name="Wu L."/>
            <person name="Ma J."/>
        </authorList>
    </citation>
    <scope>NUCLEOTIDE SEQUENCE [LARGE SCALE GENOMIC DNA]</scope>
    <source>
        <strain evidence="4">JCM 17666</strain>
    </source>
</reference>
<sequence>MTIRSVSAIPVSLPFDIYGPKPMLAGRPRMMEFLLVRVETEDGRVGWGEAFGFAVWPATKAVIETLVDPAVRGKDEAAIAQIHDELSRKYHLLGRTGPVMYALSGLDIALWDLAGKAAGKPLCELLGGRRRDSVAAYASLMKYTDPDVVARNSAKAAGEGYGMIKLHETGVEQIRRAREAIGPGVKLTVDVNCPWTAEQAIAICEQTRELDLYWLEEPVWPPEDYRQMARVRKEGRVAVAAGENASTYLDFQAMFEAGAVDFAQPSVTKIGGITELLRVADLARRHGVAFAPHSPYMGPGLIATIQVLAACGEEIPLEFCFCDVTDNPVAAAISVRGARLAVPAGPGLGCDPDLRLVDKYRVH</sequence>
<gene>
    <name evidence="3" type="ORF">GCM10023144_33960</name>
</gene>
<name>A0ABP8HDF5_9BURK</name>
<dbReference type="Pfam" id="PF02746">
    <property type="entry name" value="MR_MLE_N"/>
    <property type="match status" value="1"/>
</dbReference>
<dbReference type="InterPro" id="IPR013342">
    <property type="entry name" value="Mandelate_racemase_C"/>
</dbReference>